<gene>
    <name evidence="1" type="ORF">SELMODRAFT_409188</name>
</gene>
<dbReference type="InParanoid" id="D8RAN0"/>
<dbReference type="Gramene" id="EFJ30348">
    <property type="protein sequence ID" value="EFJ30348"/>
    <property type="gene ID" value="SELMODRAFT_409188"/>
</dbReference>
<organism evidence="2">
    <name type="scientific">Selaginella moellendorffii</name>
    <name type="common">Spikemoss</name>
    <dbReference type="NCBI Taxonomy" id="88036"/>
    <lineage>
        <taxon>Eukaryota</taxon>
        <taxon>Viridiplantae</taxon>
        <taxon>Streptophyta</taxon>
        <taxon>Embryophyta</taxon>
        <taxon>Tracheophyta</taxon>
        <taxon>Lycopodiopsida</taxon>
        <taxon>Selaginellales</taxon>
        <taxon>Selaginellaceae</taxon>
        <taxon>Selaginella</taxon>
    </lineage>
</organism>
<dbReference type="HOGENOM" id="CLU_1443326_0_0_1"/>
<sequence length="192" mass="21607">MFPSSRAKVVLHCFVCSDFVSVDPIQSVTVARVQPNHWGDYDGMAFSKGKTPESLQPRGSPAWSFFEFSGRELWWTKDAFASRFYLGRDEDIFPTLLRRLGPARCGRRASVVDVPRAESAFQAFTQGPHRKSSEEARLIVARRGERSSTSQILAFPRKITGMLLSRLIVVSSWWALDLANCPAKPLEVNARD</sequence>
<proteinExistence type="predicted"/>
<dbReference type="KEGG" id="smo:SELMODRAFT_409188"/>
<dbReference type="Proteomes" id="UP000001514">
    <property type="component" value="Unassembled WGS sequence"/>
</dbReference>
<keyword evidence="2" id="KW-1185">Reference proteome</keyword>
<reference evidence="1 2" key="1">
    <citation type="journal article" date="2011" name="Science">
        <title>The Selaginella genome identifies genetic changes associated with the evolution of vascular plants.</title>
        <authorList>
            <person name="Banks J.A."/>
            <person name="Nishiyama T."/>
            <person name="Hasebe M."/>
            <person name="Bowman J.L."/>
            <person name="Gribskov M."/>
            <person name="dePamphilis C."/>
            <person name="Albert V.A."/>
            <person name="Aono N."/>
            <person name="Aoyama T."/>
            <person name="Ambrose B.A."/>
            <person name="Ashton N.W."/>
            <person name="Axtell M.J."/>
            <person name="Barker E."/>
            <person name="Barker M.S."/>
            <person name="Bennetzen J.L."/>
            <person name="Bonawitz N.D."/>
            <person name="Chapple C."/>
            <person name="Cheng C."/>
            <person name="Correa L.G."/>
            <person name="Dacre M."/>
            <person name="DeBarry J."/>
            <person name="Dreyer I."/>
            <person name="Elias M."/>
            <person name="Engstrom E.M."/>
            <person name="Estelle M."/>
            <person name="Feng L."/>
            <person name="Finet C."/>
            <person name="Floyd S.K."/>
            <person name="Frommer W.B."/>
            <person name="Fujita T."/>
            <person name="Gramzow L."/>
            <person name="Gutensohn M."/>
            <person name="Harholt J."/>
            <person name="Hattori M."/>
            <person name="Heyl A."/>
            <person name="Hirai T."/>
            <person name="Hiwatashi Y."/>
            <person name="Ishikawa M."/>
            <person name="Iwata M."/>
            <person name="Karol K.G."/>
            <person name="Koehler B."/>
            <person name="Kolukisaoglu U."/>
            <person name="Kubo M."/>
            <person name="Kurata T."/>
            <person name="Lalonde S."/>
            <person name="Li K."/>
            <person name="Li Y."/>
            <person name="Litt A."/>
            <person name="Lyons E."/>
            <person name="Manning G."/>
            <person name="Maruyama T."/>
            <person name="Michael T.P."/>
            <person name="Mikami K."/>
            <person name="Miyazaki S."/>
            <person name="Morinaga S."/>
            <person name="Murata T."/>
            <person name="Mueller-Roeber B."/>
            <person name="Nelson D.R."/>
            <person name="Obara M."/>
            <person name="Oguri Y."/>
            <person name="Olmstead R.G."/>
            <person name="Onodera N."/>
            <person name="Petersen B.L."/>
            <person name="Pils B."/>
            <person name="Prigge M."/>
            <person name="Rensing S.A."/>
            <person name="Riano-Pachon D.M."/>
            <person name="Roberts A.W."/>
            <person name="Sato Y."/>
            <person name="Scheller H.V."/>
            <person name="Schulz B."/>
            <person name="Schulz C."/>
            <person name="Shakirov E.V."/>
            <person name="Shibagaki N."/>
            <person name="Shinohara N."/>
            <person name="Shippen D.E."/>
            <person name="Soerensen I."/>
            <person name="Sotooka R."/>
            <person name="Sugimoto N."/>
            <person name="Sugita M."/>
            <person name="Sumikawa N."/>
            <person name="Tanurdzic M."/>
            <person name="Theissen G."/>
            <person name="Ulvskov P."/>
            <person name="Wakazuki S."/>
            <person name="Weng J.K."/>
            <person name="Willats W.W."/>
            <person name="Wipf D."/>
            <person name="Wolf P.G."/>
            <person name="Yang L."/>
            <person name="Zimmer A.D."/>
            <person name="Zhu Q."/>
            <person name="Mitros T."/>
            <person name="Hellsten U."/>
            <person name="Loque D."/>
            <person name="Otillar R."/>
            <person name="Salamov A."/>
            <person name="Schmutz J."/>
            <person name="Shapiro H."/>
            <person name="Lindquist E."/>
            <person name="Lucas S."/>
            <person name="Rokhsar D."/>
            <person name="Grigoriev I.V."/>
        </authorList>
    </citation>
    <scope>NUCLEOTIDE SEQUENCE [LARGE SCALE GENOMIC DNA]</scope>
</reference>
<evidence type="ECO:0000313" key="2">
    <source>
        <dbReference type="Proteomes" id="UP000001514"/>
    </source>
</evidence>
<dbReference type="EMBL" id="GL377575">
    <property type="protein sequence ID" value="EFJ30348.1"/>
    <property type="molecule type" value="Genomic_DNA"/>
</dbReference>
<evidence type="ECO:0000313" key="1">
    <source>
        <dbReference type="EMBL" id="EFJ30348.1"/>
    </source>
</evidence>
<protein>
    <submittedName>
        <fullName evidence="1">Uncharacterized protein</fullName>
    </submittedName>
</protein>
<accession>D8RAN0</accession>
<dbReference type="AlphaFoldDB" id="D8RAN0"/>
<name>D8RAN0_SELML</name>